<dbReference type="EMBL" id="JACQAY010000213">
    <property type="protein sequence ID" value="MBI3539925.1"/>
    <property type="molecule type" value="Genomic_DNA"/>
</dbReference>
<name>A0A9D6L948_UNCEI</name>
<dbReference type="Proteomes" id="UP000807850">
    <property type="component" value="Unassembled WGS sequence"/>
</dbReference>
<evidence type="ECO:0000313" key="1">
    <source>
        <dbReference type="EMBL" id="MBI3539925.1"/>
    </source>
</evidence>
<feature type="non-terminal residue" evidence="1">
    <location>
        <position position="329"/>
    </location>
</feature>
<dbReference type="Gene3D" id="3.40.50.2000">
    <property type="entry name" value="Glycogen Phosphorylase B"/>
    <property type="match status" value="1"/>
</dbReference>
<evidence type="ECO:0000313" key="2">
    <source>
        <dbReference type="Proteomes" id="UP000807850"/>
    </source>
</evidence>
<reference evidence="1" key="1">
    <citation type="submission" date="2020-07" db="EMBL/GenBank/DDBJ databases">
        <title>Huge and variable diversity of episymbiotic CPR bacteria and DPANN archaea in groundwater ecosystems.</title>
        <authorList>
            <person name="He C.Y."/>
            <person name="Keren R."/>
            <person name="Whittaker M."/>
            <person name="Farag I.F."/>
            <person name="Doudna J."/>
            <person name="Cate J.H.D."/>
            <person name="Banfield J.F."/>
        </authorList>
    </citation>
    <scope>NUCLEOTIDE SEQUENCE</scope>
    <source>
        <strain evidence="1">NC_groundwater_928_Pr1_S-0.2um_72_17</strain>
    </source>
</reference>
<dbReference type="AlphaFoldDB" id="A0A9D6L948"/>
<proteinExistence type="predicted"/>
<protein>
    <submittedName>
        <fullName evidence="1">Uncharacterized protein</fullName>
    </submittedName>
</protein>
<accession>A0A9D6L948</accession>
<sequence length="329" mass="33631">MSRARLLLIDAIDTVGADIGDVRDRAAALGGRRAGVRAIAIAREDAEHGASQDGLTVWCRGRDTAARLRAAAGECERVVIAGGDADAAEWAAAIGAATPIRHWPTTFAPEVGWSARITRPRARPASLFADDGAPAADRIMGGSGVHRERAGRGRLGLWDGDYALVPLPLTGVAGELLLRAFATVAGEWSGLDLVVLADAQPAMARAAEALRVGTRVHFAGAAAREAEWAWWAHASAAVITGESAFAGGFVLRALASSCPLVVAASAGPAAVAGDWLARHGAAPWGAPAAGDLAAALATLIERGERVESALGEGRAIAARHDAAALAARL</sequence>
<gene>
    <name evidence="1" type="ORF">HY076_06600</name>
</gene>
<comment type="caution">
    <text evidence="1">The sequence shown here is derived from an EMBL/GenBank/DDBJ whole genome shotgun (WGS) entry which is preliminary data.</text>
</comment>
<dbReference type="SUPFAM" id="SSF53756">
    <property type="entry name" value="UDP-Glycosyltransferase/glycogen phosphorylase"/>
    <property type="match status" value="1"/>
</dbReference>
<organism evidence="1 2">
    <name type="scientific">Eiseniibacteriota bacterium</name>
    <dbReference type="NCBI Taxonomy" id="2212470"/>
    <lineage>
        <taxon>Bacteria</taxon>
        <taxon>Candidatus Eiseniibacteriota</taxon>
    </lineage>
</organism>